<dbReference type="Proteomes" id="UP000789920">
    <property type="component" value="Unassembled WGS sequence"/>
</dbReference>
<organism evidence="1 2">
    <name type="scientific">Racocetra persica</name>
    <dbReference type="NCBI Taxonomy" id="160502"/>
    <lineage>
        <taxon>Eukaryota</taxon>
        <taxon>Fungi</taxon>
        <taxon>Fungi incertae sedis</taxon>
        <taxon>Mucoromycota</taxon>
        <taxon>Glomeromycotina</taxon>
        <taxon>Glomeromycetes</taxon>
        <taxon>Diversisporales</taxon>
        <taxon>Gigasporaceae</taxon>
        <taxon>Racocetra</taxon>
    </lineage>
</organism>
<dbReference type="EMBL" id="CAJVQC010136278">
    <property type="protein sequence ID" value="CAG8842934.1"/>
    <property type="molecule type" value="Genomic_DNA"/>
</dbReference>
<keyword evidence="2" id="KW-1185">Reference proteome</keyword>
<name>A0ACA9SLE2_9GLOM</name>
<proteinExistence type="predicted"/>
<reference evidence="1" key="1">
    <citation type="submission" date="2021-06" db="EMBL/GenBank/DDBJ databases">
        <authorList>
            <person name="Kallberg Y."/>
            <person name="Tangrot J."/>
            <person name="Rosling A."/>
        </authorList>
    </citation>
    <scope>NUCLEOTIDE SEQUENCE</scope>
    <source>
        <strain evidence="1">MA461A</strain>
    </source>
</reference>
<gene>
    <name evidence="1" type="ORF">RPERSI_LOCUS32542</name>
</gene>
<evidence type="ECO:0000313" key="1">
    <source>
        <dbReference type="EMBL" id="CAG8842934.1"/>
    </source>
</evidence>
<accession>A0ACA9SLE2</accession>
<feature type="non-terminal residue" evidence="1">
    <location>
        <position position="1"/>
    </location>
</feature>
<sequence>IFSIDPSLKETNIRDIAEILRKYYKFRSIPNDFFVQKPALLQDPNKLKLHTQYTYPITNDKIARKFFNEAKAKYKINFPINQAILTANPTNKPRLSLNPTEIKEFNITIPITSFRILVETAKLLRKEYYFEHIPLNWINIPIRPNEIHEIKTNKKPMIPTSLVQLQEALENITDEIYINVTIK</sequence>
<protein>
    <submittedName>
        <fullName evidence="1">20479_t:CDS:1</fullName>
    </submittedName>
</protein>
<evidence type="ECO:0000313" key="2">
    <source>
        <dbReference type="Proteomes" id="UP000789920"/>
    </source>
</evidence>
<comment type="caution">
    <text evidence="1">The sequence shown here is derived from an EMBL/GenBank/DDBJ whole genome shotgun (WGS) entry which is preliminary data.</text>
</comment>